<protein>
    <submittedName>
        <fullName evidence="3">Uncharacterized protein</fullName>
    </submittedName>
</protein>
<proteinExistence type="predicted"/>
<evidence type="ECO:0000256" key="2">
    <source>
        <dbReference type="SAM" id="Phobius"/>
    </source>
</evidence>
<sequence length="132" mass="14673">MCQDSDTIPCRCNVKVTRIICKGVFIFILLVVLNKKVRSTVIQWLRSNVHRLRRISAGNSSSVATTVHSARQEIRSSSSPQSLDILEPSVEDRDCSNSCARESQLDNSAESCLVSAFICWGARRRQQQGGGF</sequence>
<feature type="compositionally biased region" description="Polar residues" evidence="1">
    <location>
        <begin position="59"/>
        <end position="82"/>
    </location>
</feature>
<feature type="transmembrane region" description="Helical" evidence="2">
    <location>
        <begin position="16"/>
        <end position="33"/>
    </location>
</feature>
<keyword evidence="2" id="KW-0472">Membrane</keyword>
<organism evidence="3 4">
    <name type="scientific">Cylicocyclus nassatus</name>
    <name type="common">Nematode worm</name>
    <dbReference type="NCBI Taxonomy" id="53992"/>
    <lineage>
        <taxon>Eukaryota</taxon>
        <taxon>Metazoa</taxon>
        <taxon>Ecdysozoa</taxon>
        <taxon>Nematoda</taxon>
        <taxon>Chromadorea</taxon>
        <taxon>Rhabditida</taxon>
        <taxon>Rhabditina</taxon>
        <taxon>Rhabditomorpha</taxon>
        <taxon>Strongyloidea</taxon>
        <taxon>Strongylidae</taxon>
        <taxon>Cylicocyclus</taxon>
    </lineage>
</organism>
<dbReference type="EMBL" id="CATQJL010000316">
    <property type="protein sequence ID" value="CAJ0608242.1"/>
    <property type="molecule type" value="Genomic_DNA"/>
</dbReference>
<evidence type="ECO:0000256" key="1">
    <source>
        <dbReference type="SAM" id="MobiDB-lite"/>
    </source>
</evidence>
<reference evidence="3" key="1">
    <citation type="submission" date="2023-07" db="EMBL/GenBank/DDBJ databases">
        <authorList>
            <consortium name="CYATHOMIX"/>
        </authorList>
    </citation>
    <scope>NUCLEOTIDE SEQUENCE</scope>
    <source>
        <strain evidence="3">N/A</strain>
    </source>
</reference>
<evidence type="ECO:0000313" key="3">
    <source>
        <dbReference type="EMBL" id="CAJ0608242.1"/>
    </source>
</evidence>
<name>A0AA36MGB2_CYLNA</name>
<feature type="region of interest" description="Disordered" evidence="1">
    <location>
        <begin position="59"/>
        <end position="88"/>
    </location>
</feature>
<dbReference type="AlphaFoldDB" id="A0AA36MGB2"/>
<gene>
    <name evidence="3" type="ORF">CYNAS_LOCUS20225</name>
</gene>
<dbReference type="Proteomes" id="UP001176961">
    <property type="component" value="Unassembled WGS sequence"/>
</dbReference>
<keyword evidence="2" id="KW-0812">Transmembrane</keyword>
<comment type="caution">
    <text evidence="3">The sequence shown here is derived from an EMBL/GenBank/DDBJ whole genome shotgun (WGS) entry which is preliminary data.</text>
</comment>
<keyword evidence="4" id="KW-1185">Reference proteome</keyword>
<accession>A0AA36MGB2</accession>
<evidence type="ECO:0000313" key="4">
    <source>
        <dbReference type="Proteomes" id="UP001176961"/>
    </source>
</evidence>
<keyword evidence="2" id="KW-1133">Transmembrane helix</keyword>